<dbReference type="Pfam" id="PF04082">
    <property type="entry name" value="Fungal_trans"/>
    <property type="match status" value="1"/>
</dbReference>
<evidence type="ECO:0000256" key="1">
    <source>
        <dbReference type="ARBA" id="ARBA00023242"/>
    </source>
</evidence>
<name>A0AAN7SUC7_9EURO</name>
<organism evidence="4 5">
    <name type="scientific">Lithohypha guttulata</name>
    <dbReference type="NCBI Taxonomy" id="1690604"/>
    <lineage>
        <taxon>Eukaryota</taxon>
        <taxon>Fungi</taxon>
        <taxon>Dikarya</taxon>
        <taxon>Ascomycota</taxon>
        <taxon>Pezizomycotina</taxon>
        <taxon>Eurotiomycetes</taxon>
        <taxon>Chaetothyriomycetidae</taxon>
        <taxon>Chaetothyriales</taxon>
        <taxon>Trichomeriaceae</taxon>
        <taxon>Lithohypha</taxon>
    </lineage>
</organism>
<dbReference type="GO" id="GO:0006351">
    <property type="term" value="P:DNA-templated transcription"/>
    <property type="evidence" value="ECO:0007669"/>
    <property type="project" value="InterPro"/>
</dbReference>
<dbReference type="InterPro" id="IPR052761">
    <property type="entry name" value="Fungal_Detox/Toxin_TFs"/>
</dbReference>
<proteinExistence type="predicted"/>
<dbReference type="GO" id="GO:0008270">
    <property type="term" value="F:zinc ion binding"/>
    <property type="evidence" value="ECO:0007669"/>
    <property type="project" value="InterPro"/>
</dbReference>
<reference evidence="4 5" key="1">
    <citation type="submission" date="2023-08" db="EMBL/GenBank/DDBJ databases">
        <title>Black Yeasts Isolated from many extreme environments.</title>
        <authorList>
            <person name="Coleine C."/>
            <person name="Stajich J.E."/>
            <person name="Selbmann L."/>
        </authorList>
    </citation>
    <scope>NUCLEOTIDE SEQUENCE [LARGE SCALE GENOMIC DNA]</scope>
    <source>
        <strain evidence="4 5">CCFEE 5910</strain>
    </source>
</reference>
<protein>
    <recommendedName>
        <fullName evidence="3">Xylanolytic transcriptional activator regulatory domain-containing protein</fullName>
    </recommendedName>
</protein>
<evidence type="ECO:0000256" key="2">
    <source>
        <dbReference type="SAM" id="MobiDB-lite"/>
    </source>
</evidence>
<sequence length="874" mass="98822">MSLKVVYHVPIADWTKSSAALQKENHSPAESIEDREDLPQFPIFDDIDGLQELSMPLNTSSSSTRDINPLEQELSQHKPHMLCKLIRMGFVRMLTLQQDQQQAHRLTPEERTRRLSILSTRGIPMQQPAMLTSPFFPSFKLQDGVHFPKYIPAIPPRILSEDIDYLRKKGAFLIPETGLRNELLRCYVQYVHPYLPVLDLSEFLTTVDQDDCSATISLLLFQAVMFAATAYIDLRYLTAQGYDSRKAARKAFFQRVKLLYDFDYEIDRVTVVQSVLLMTYWYESPDDPKDVWHWLGVAISLARTIGINCDTSSTPLSLEKQKLWKRIWWSCYMRDRLVAIGMRRPIRIKDDEANVPMLEISDFETNTLPPELNRMIGGCSVMRDAAKREMLAQMCIAMVKCCQCITKVLSVQYSMLGHRLGATQETTMRLVPKKSAANPLEVFECDRDIEEWYESLPIELRYFKSTLPREQNVRNDGEVINLHRALLTGVYLTTTSALHRPQMMPAMPNLVIEPELKELSQRRVREAACAITDVFQDLYSRDLIRYLPNTGVTILLPAIIVHLLDIKSPDSATRQLSVRRFQFCMQALQKLREMYASADFAFSFLDAAVRNADVPVGPAQESKQNFRDNQQLRSMSMSSCTKPGRSFTATLTPPPELPTMQQIRARASTSPSRSSGMFGINPQAMSLSRSPGTDFTALTPPSSDKMVHMNESATTGGAAVSLLDFNHMHHSPPNSVHDEHMGISNGGYIEADKLEELENSFQHVIDEVRMENDFDQLINLEGGSGGVDHLFTDSLNESDDSTSIWAGLTMSMNEPKASKLAKDLPQQRKLEETSLNLESVVQAAQDLAGKSSRQELCEKPVFLETLEEAIGVVG</sequence>
<evidence type="ECO:0000313" key="4">
    <source>
        <dbReference type="EMBL" id="KAK5081675.1"/>
    </source>
</evidence>
<feature type="region of interest" description="Disordered" evidence="2">
    <location>
        <begin position="618"/>
        <end position="657"/>
    </location>
</feature>
<dbReference type="Proteomes" id="UP001309876">
    <property type="component" value="Unassembled WGS sequence"/>
</dbReference>
<keyword evidence="1" id="KW-0539">Nucleus</keyword>
<evidence type="ECO:0000259" key="3">
    <source>
        <dbReference type="SMART" id="SM00906"/>
    </source>
</evidence>
<evidence type="ECO:0000313" key="5">
    <source>
        <dbReference type="Proteomes" id="UP001309876"/>
    </source>
</evidence>
<keyword evidence="5" id="KW-1185">Reference proteome</keyword>
<dbReference type="PANTHER" id="PTHR47425">
    <property type="entry name" value="FARB-RELATED"/>
    <property type="match status" value="1"/>
</dbReference>
<dbReference type="CDD" id="cd12148">
    <property type="entry name" value="fungal_TF_MHR"/>
    <property type="match status" value="1"/>
</dbReference>
<dbReference type="SMART" id="SM00906">
    <property type="entry name" value="Fungal_trans"/>
    <property type="match status" value="1"/>
</dbReference>
<comment type="caution">
    <text evidence="4">The sequence shown here is derived from an EMBL/GenBank/DDBJ whole genome shotgun (WGS) entry which is preliminary data.</text>
</comment>
<feature type="domain" description="Xylanolytic transcriptional activator regulatory" evidence="3">
    <location>
        <begin position="291"/>
        <end position="364"/>
    </location>
</feature>
<gene>
    <name evidence="4" type="ORF">LTR05_007808</name>
</gene>
<accession>A0AAN7SUC7</accession>
<dbReference type="EMBL" id="JAVRRJ010000009">
    <property type="protein sequence ID" value="KAK5081675.1"/>
    <property type="molecule type" value="Genomic_DNA"/>
</dbReference>
<dbReference type="PANTHER" id="PTHR47425:SF2">
    <property type="entry name" value="FARB-RELATED"/>
    <property type="match status" value="1"/>
</dbReference>
<dbReference type="AlphaFoldDB" id="A0AAN7SUC7"/>
<dbReference type="InterPro" id="IPR007219">
    <property type="entry name" value="XnlR_reg_dom"/>
</dbReference>
<feature type="compositionally biased region" description="Polar residues" evidence="2">
    <location>
        <begin position="621"/>
        <end position="641"/>
    </location>
</feature>
<dbReference type="GO" id="GO:0003677">
    <property type="term" value="F:DNA binding"/>
    <property type="evidence" value="ECO:0007669"/>
    <property type="project" value="InterPro"/>
</dbReference>